<organism evidence="8 9">
    <name type="scientific">Cyanobacterium aponinum 0216</name>
    <dbReference type="NCBI Taxonomy" id="2676140"/>
    <lineage>
        <taxon>Bacteria</taxon>
        <taxon>Bacillati</taxon>
        <taxon>Cyanobacteriota</taxon>
        <taxon>Cyanophyceae</taxon>
        <taxon>Oscillatoriophycideae</taxon>
        <taxon>Chroococcales</taxon>
        <taxon>Geminocystaceae</taxon>
        <taxon>Cyanobacterium</taxon>
    </lineage>
</organism>
<feature type="region of interest" description="Disordered" evidence="3">
    <location>
        <begin position="1"/>
        <end position="38"/>
    </location>
</feature>
<dbReference type="Gene3D" id="2.40.420.20">
    <property type="match status" value="1"/>
</dbReference>
<feature type="domain" description="CusB-like beta-barrel" evidence="6">
    <location>
        <begin position="331"/>
        <end position="401"/>
    </location>
</feature>
<keyword evidence="4" id="KW-1133">Transmembrane helix</keyword>
<dbReference type="PANTHER" id="PTHR30469:SF15">
    <property type="entry name" value="HLYD FAMILY OF SECRETION PROTEINS"/>
    <property type="match status" value="1"/>
</dbReference>
<evidence type="ECO:0000313" key="8">
    <source>
        <dbReference type="EMBL" id="MTF37711.1"/>
    </source>
</evidence>
<dbReference type="InterPro" id="IPR058792">
    <property type="entry name" value="Beta-barrel_RND_2"/>
</dbReference>
<dbReference type="Gene3D" id="1.10.287.470">
    <property type="entry name" value="Helix hairpin bin"/>
    <property type="match status" value="2"/>
</dbReference>
<dbReference type="Gene3D" id="2.40.30.170">
    <property type="match status" value="1"/>
</dbReference>
<feature type="coiled-coil region" evidence="2">
    <location>
        <begin position="234"/>
        <end position="287"/>
    </location>
</feature>
<proteinExistence type="inferred from homology"/>
<keyword evidence="4" id="KW-0812">Transmembrane</keyword>
<evidence type="ECO:0000259" key="5">
    <source>
        <dbReference type="Pfam" id="PF25881"/>
    </source>
</evidence>
<dbReference type="NCBIfam" id="TIGR01730">
    <property type="entry name" value="RND_mfp"/>
    <property type="match status" value="1"/>
</dbReference>
<dbReference type="InterPro" id="IPR006143">
    <property type="entry name" value="RND_pump_MFP"/>
</dbReference>
<dbReference type="AlphaFoldDB" id="A0A844GRL0"/>
<keyword evidence="2" id="KW-0175">Coiled coil</keyword>
<feature type="domain" description="YbhG-like alpha-helical hairpin" evidence="5">
    <location>
        <begin position="147"/>
        <end position="288"/>
    </location>
</feature>
<dbReference type="GO" id="GO:0015562">
    <property type="term" value="F:efflux transmembrane transporter activity"/>
    <property type="evidence" value="ECO:0007669"/>
    <property type="project" value="TreeGrafter"/>
</dbReference>
<dbReference type="InterPro" id="IPR059052">
    <property type="entry name" value="HH_YbhG-like"/>
</dbReference>
<dbReference type="GO" id="GO:1990281">
    <property type="term" value="C:efflux pump complex"/>
    <property type="evidence" value="ECO:0007669"/>
    <property type="project" value="TreeGrafter"/>
</dbReference>
<evidence type="ECO:0000256" key="2">
    <source>
        <dbReference type="SAM" id="Coils"/>
    </source>
</evidence>
<evidence type="ECO:0000313" key="9">
    <source>
        <dbReference type="Proteomes" id="UP000437131"/>
    </source>
</evidence>
<evidence type="ECO:0000256" key="3">
    <source>
        <dbReference type="SAM" id="MobiDB-lite"/>
    </source>
</evidence>
<feature type="domain" description="Multidrug resistance protein MdtA-like C-terminal permuted SH3" evidence="7">
    <location>
        <begin position="409"/>
        <end position="468"/>
    </location>
</feature>
<evidence type="ECO:0000259" key="6">
    <source>
        <dbReference type="Pfam" id="PF25954"/>
    </source>
</evidence>
<accession>A0A844GRL0</accession>
<dbReference type="RefSeq" id="WP_155082563.1">
    <property type="nucleotide sequence ID" value="NZ_WMIA01000002.1"/>
</dbReference>
<evidence type="ECO:0000259" key="7">
    <source>
        <dbReference type="Pfam" id="PF25967"/>
    </source>
</evidence>
<dbReference type="PANTHER" id="PTHR30469">
    <property type="entry name" value="MULTIDRUG RESISTANCE PROTEIN MDTA"/>
    <property type="match status" value="1"/>
</dbReference>
<dbReference type="Gene3D" id="2.40.50.100">
    <property type="match status" value="2"/>
</dbReference>
<gene>
    <name evidence="8" type="ORF">GGC33_02030</name>
</gene>
<comment type="similarity">
    <text evidence="1">Belongs to the membrane fusion protein (MFP) (TC 8.A.1) family.</text>
</comment>
<dbReference type="EMBL" id="WMIA01000002">
    <property type="protein sequence ID" value="MTF37711.1"/>
    <property type="molecule type" value="Genomic_DNA"/>
</dbReference>
<comment type="caution">
    <text evidence="8">The sequence shown here is derived from an EMBL/GenBank/DDBJ whole genome shotgun (WGS) entry which is preliminary data.</text>
</comment>
<protein>
    <submittedName>
        <fullName evidence="8">Efflux RND transporter periplasmic adaptor subunit</fullName>
    </submittedName>
</protein>
<reference evidence="8 9" key="1">
    <citation type="submission" date="2019-11" db="EMBL/GenBank/DDBJ databases">
        <title>Isolation of a new High Light Tolerant Cyanobacteria.</title>
        <authorList>
            <person name="Dobson Z."/>
            <person name="Vaughn N."/>
            <person name="Vaughn M."/>
            <person name="Fromme P."/>
            <person name="Mazor Y."/>
        </authorList>
    </citation>
    <scope>NUCLEOTIDE SEQUENCE [LARGE SCALE GENOMIC DNA]</scope>
    <source>
        <strain evidence="8 9">0216</strain>
    </source>
</reference>
<sequence length="482" mass="52573">MTQKWEDSQPKNGKLFVTSNDSKKNDFPNREISPQTQEKKQGNNLILGLLLGVIGTFIIMKVIETKTSTTANNVSTPQTQIPATSSSQTITTVKVQITQIANKVETTGTVSAFELIPVMSSASNLQIKEVLVDEGDIVAQGDILLRLDDTILKAELAQAQAGVSQSQARLAELKAGTRKEELARAKENVTFAQAEVNQAQSDLQLAVTRLERNKQLEAEGAIPRDRLDEFINNKLSQESNLIQARARLAEAKQRLQELEAGEREEVITQAEANLREAKARVKLIQARLAETIITAPTGGKIAERNAKVGDVTSSFNSQKLFTIIEDKRLELQLKVPENQLKDIKTGQVVNIYSSANDNIQLKGKVRDINPIIDSESRQGVVNVDLPPDTNLQPGMFVQATIITSIKPSLTVPMAAVLPQVDGKGLVYTLQTDNTVKSQPVTLGEIIGNDRVEILSGLEVGDTIALQGVNYLQDGSQVKVVTN</sequence>
<dbReference type="FunFam" id="2.40.30.170:FF:000010">
    <property type="entry name" value="Efflux RND transporter periplasmic adaptor subunit"/>
    <property type="match status" value="1"/>
</dbReference>
<feature type="transmembrane region" description="Helical" evidence="4">
    <location>
        <begin position="45"/>
        <end position="63"/>
    </location>
</feature>
<dbReference type="SUPFAM" id="SSF111369">
    <property type="entry name" value="HlyD-like secretion proteins"/>
    <property type="match status" value="2"/>
</dbReference>
<dbReference type="Pfam" id="PF25954">
    <property type="entry name" value="Beta-barrel_RND_2"/>
    <property type="match status" value="1"/>
</dbReference>
<dbReference type="Pfam" id="PF25967">
    <property type="entry name" value="RND-MFP_C"/>
    <property type="match status" value="1"/>
</dbReference>
<dbReference type="Pfam" id="PF25881">
    <property type="entry name" value="HH_YBHG"/>
    <property type="match status" value="1"/>
</dbReference>
<evidence type="ECO:0000256" key="1">
    <source>
        <dbReference type="ARBA" id="ARBA00009477"/>
    </source>
</evidence>
<evidence type="ECO:0000256" key="4">
    <source>
        <dbReference type="SAM" id="Phobius"/>
    </source>
</evidence>
<name>A0A844GRL0_9CHRO</name>
<dbReference type="InterPro" id="IPR058627">
    <property type="entry name" value="MdtA-like_C"/>
</dbReference>
<dbReference type="Proteomes" id="UP000437131">
    <property type="component" value="Unassembled WGS sequence"/>
</dbReference>
<keyword evidence="4" id="KW-0472">Membrane</keyword>